<dbReference type="Gene3D" id="3.30.1200.10">
    <property type="entry name" value="YggU-like"/>
    <property type="match status" value="1"/>
</dbReference>
<dbReference type="RefSeq" id="WP_145029977.1">
    <property type="nucleotide sequence ID" value="NZ_CP036271.1"/>
</dbReference>
<dbReference type="GO" id="GO:0005737">
    <property type="term" value="C:cytoplasm"/>
    <property type="evidence" value="ECO:0007669"/>
    <property type="project" value="TreeGrafter"/>
</dbReference>
<name>A0A517SDH1_9PLAN</name>
<dbReference type="PANTHER" id="PTHR13420:SF7">
    <property type="entry name" value="UPF0235 PROTEIN C15ORF40"/>
    <property type="match status" value="1"/>
</dbReference>
<evidence type="ECO:0000313" key="4">
    <source>
        <dbReference type="Proteomes" id="UP000315700"/>
    </source>
</evidence>
<proteinExistence type="inferred from homology"/>
<sequence length="106" mass="11066">MSVPAISLVADGGDVLLPVRAQPGAKRVGVVGEHGGRLKVAVTAVAEKGKANEALVESVAEAFGLKRSQVTLVSGQTSNQKTFRLSRVSIEVVQSRLAELFEGLAR</sequence>
<dbReference type="EMBL" id="CP036271">
    <property type="protein sequence ID" value="QDT54165.1"/>
    <property type="molecule type" value="Genomic_DNA"/>
</dbReference>
<dbReference type="Pfam" id="PF02594">
    <property type="entry name" value="DUF167"/>
    <property type="match status" value="1"/>
</dbReference>
<dbReference type="AlphaFoldDB" id="A0A517SDH1"/>
<dbReference type="KEGG" id="ccos:Pan44_21920"/>
<comment type="similarity">
    <text evidence="1 2">Belongs to the UPF0235 family.</text>
</comment>
<dbReference type="FunCoup" id="A0A517SDH1">
    <property type="interactions" value="280"/>
</dbReference>
<gene>
    <name evidence="3" type="ORF">Pan44_21920</name>
</gene>
<dbReference type="InterPro" id="IPR003746">
    <property type="entry name" value="DUF167"/>
</dbReference>
<keyword evidence="4" id="KW-1185">Reference proteome</keyword>
<evidence type="ECO:0000256" key="1">
    <source>
        <dbReference type="ARBA" id="ARBA00010364"/>
    </source>
</evidence>
<organism evidence="3 4">
    <name type="scientific">Caulifigura coniformis</name>
    <dbReference type="NCBI Taxonomy" id="2527983"/>
    <lineage>
        <taxon>Bacteria</taxon>
        <taxon>Pseudomonadati</taxon>
        <taxon>Planctomycetota</taxon>
        <taxon>Planctomycetia</taxon>
        <taxon>Planctomycetales</taxon>
        <taxon>Planctomycetaceae</taxon>
        <taxon>Caulifigura</taxon>
    </lineage>
</organism>
<dbReference type="SMART" id="SM01152">
    <property type="entry name" value="DUF167"/>
    <property type="match status" value="1"/>
</dbReference>
<dbReference type="PANTHER" id="PTHR13420">
    <property type="entry name" value="UPF0235 PROTEIN C15ORF40"/>
    <property type="match status" value="1"/>
</dbReference>
<dbReference type="InParanoid" id="A0A517SDH1"/>
<protein>
    <recommendedName>
        <fullName evidence="2">UPF0235 protein Pan44_21920</fullName>
    </recommendedName>
</protein>
<reference evidence="3 4" key="1">
    <citation type="submission" date="2019-02" db="EMBL/GenBank/DDBJ databases">
        <title>Deep-cultivation of Planctomycetes and their phenomic and genomic characterization uncovers novel biology.</title>
        <authorList>
            <person name="Wiegand S."/>
            <person name="Jogler M."/>
            <person name="Boedeker C."/>
            <person name="Pinto D."/>
            <person name="Vollmers J."/>
            <person name="Rivas-Marin E."/>
            <person name="Kohn T."/>
            <person name="Peeters S.H."/>
            <person name="Heuer A."/>
            <person name="Rast P."/>
            <person name="Oberbeckmann S."/>
            <person name="Bunk B."/>
            <person name="Jeske O."/>
            <person name="Meyerdierks A."/>
            <person name="Storesund J.E."/>
            <person name="Kallscheuer N."/>
            <person name="Luecker S."/>
            <person name="Lage O.M."/>
            <person name="Pohl T."/>
            <person name="Merkel B.J."/>
            <person name="Hornburger P."/>
            <person name="Mueller R.-W."/>
            <person name="Bruemmer F."/>
            <person name="Labrenz M."/>
            <person name="Spormann A.M."/>
            <person name="Op den Camp H."/>
            <person name="Overmann J."/>
            <person name="Amann R."/>
            <person name="Jetten M.S.M."/>
            <person name="Mascher T."/>
            <person name="Medema M.H."/>
            <person name="Devos D.P."/>
            <person name="Kaster A.-K."/>
            <person name="Ovreas L."/>
            <person name="Rohde M."/>
            <person name="Galperin M.Y."/>
            <person name="Jogler C."/>
        </authorList>
    </citation>
    <scope>NUCLEOTIDE SEQUENCE [LARGE SCALE GENOMIC DNA]</scope>
    <source>
        <strain evidence="3 4">Pan44</strain>
    </source>
</reference>
<dbReference type="HAMAP" id="MF_00634">
    <property type="entry name" value="UPF0235"/>
    <property type="match status" value="1"/>
</dbReference>
<evidence type="ECO:0000256" key="2">
    <source>
        <dbReference type="HAMAP-Rule" id="MF_00634"/>
    </source>
</evidence>
<dbReference type="Proteomes" id="UP000315700">
    <property type="component" value="Chromosome"/>
</dbReference>
<dbReference type="OrthoDB" id="290224at2"/>
<dbReference type="InterPro" id="IPR036591">
    <property type="entry name" value="YggU-like_sf"/>
</dbReference>
<evidence type="ECO:0000313" key="3">
    <source>
        <dbReference type="EMBL" id="QDT54165.1"/>
    </source>
</evidence>
<accession>A0A517SDH1</accession>
<dbReference type="SUPFAM" id="SSF69786">
    <property type="entry name" value="YggU-like"/>
    <property type="match status" value="1"/>
</dbReference>
<dbReference type="NCBIfam" id="TIGR00251">
    <property type="entry name" value="DUF167 family protein"/>
    <property type="match status" value="1"/>
</dbReference>